<keyword evidence="6" id="KW-0285">Flavoprotein</keyword>
<evidence type="ECO:0000256" key="5">
    <source>
        <dbReference type="ARBA" id="ARBA00022605"/>
    </source>
</evidence>
<evidence type="ECO:0000256" key="8">
    <source>
        <dbReference type="ARBA" id="ARBA00022723"/>
    </source>
</evidence>
<evidence type="ECO:0000256" key="4">
    <source>
        <dbReference type="ARBA" id="ARBA00013145"/>
    </source>
</evidence>
<organism evidence="18 19">
    <name type="scientific">Pseudolactococcus reticulitermitis</name>
    <dbReference type="NCBI Taxonomy" id="2025039"/>
    <lineage>
        <taxon>Bacteria</taxon>
        <taxon>Bacillati</taxon>
        <taxon>Bacillota</taxon>
        <taxon>Bacilli</taxon>
        <taxon>Lactobacillales</taxon>
        <taxon>Streptococcaceae</taxon>
        <taxon>Pseudolactococcus</taxon>
    </lineage>
</organism>
<keyword evidence="19" id="KW-1185">Reference proteome</keyword>
<dbReference type="InterPro" id="IPR029035">
    <property type="entry name" value="DHS-like_NAD/FAD-binding_dom"/>
</dbReference>
<dbReference type="InterPro" id="IPR039368">
    <property type="entry name" value="AHAS_TPP"/>
</dbReference>
<sequence>MKQIKLETPKSGSQLVLDTLKELGVDTIFGYPGGAVLPLYDAIYDYAGIQHILARHEQGATHEAEGYAKSSGKLGVALVTSGPGATNAITGIADANADSVPMLVFTGQVATPGIGKDAFQEADIIGVTMPITKYNYQIRETQDIPRVITEAVHIATTGRPGPVVIDLPKDIAAQEVDYINDTTIDLPSYHPTVEPNAKQLKKIVELLAKKKRPLILAGGGVNYSDGNLALIQFAEKYQIPVVSSLLGLGAMPVENPLFLGMGGMHGSYAANMALAETDYLINFGSRFDDRLASNPALFLKDATVAHIDIDPAEIGKIVKTDLPVVGDAKRALEILLKVEAPTTDFSKWFNQVQDNAQKAPYSYEPEPNFNKPQEVIKLIGDLTNGDAIIVTDVGQHQMWAAQWYPYKSNRQLITSGGLGTMGFGIPAAIGAKLANPDKEVIVFVGDGGFQMTNQELAILNGYHISIKVVLFNNHSLGMVRQWQEKFYEERRSQSVFDLEPDFQLLAEAYGLKHDKFLNPKTIAEDLKVITEDVPMVLEVGISREEQVYPMVPAGWHNDEMLGVKFNA</sequence>
<dbReference type="GO" id="GO:0009099">
    <property type="term" value="P:L-valine biosynthetic process"/>
    <property type="evidence" value="ECO:0007669"/>
    <property type="project" value="UniProtKB-UniPathway"/>
</dbReference>
<evidence type="ECO:0000256" key="13">
    <source>
        <dbReference type="ARBA" id="ARBA00048670"/>
    </source>
</evidence>
<dbReference type="CDD" id="cd02015">
    <property type="entry name" value="TPP_AHAS"/>
    <property type="match status" value="1"/>
</dbReference>
<dbReference type="NCBIfam" id="NF005584">
    <property type="entry name" value="PRK07282.1"/>
    <property type="match status" value="1"/>
</dbReference>
<evidence type="ECO:0000256" key="14">
    <source>
        <dbReference type="RuleBase" id="RU003591"/>
    </source>
</evidence>
<dbReference type="Gene3D" id="3.40.50.970">
    <property type="match status" value="2"/>
</dbReference>
<comment type="caution">
    <text evidence="18">The sequence shown here is derived from an EMBL/GenBank/DDBJ whole genome shotgun (WGS) entry which is preliminary data.</text>
</comment>
<dbReference type="FunFam" id="3.40.50.1220:FF:000008">
    <property type="entry name" value="Acetolactate synthase"/>
    <property type="match status" value="1"/>
</dbReference>
<dbReference type="InterPro" id="IPR011766">
    <property type="entry name" value="TPP_enzyme_TPP-bd"/>
</dbReference>
<dbReference type="SUPFAM" id="SSF52467">
    <property type="entry name" value="DHS-like NAD/FAD-binding domain"/>
    <property type="match status" value="1"/>
</dbReference>
<keyword evidence="11 14" id="KW-0786">Thiamine pyrophosphate</keyword>
<dbReference type="GO" id="GO:0000287">
    <property type="term" value="F:magnesium ion binding"/>
    <property type="evidence" value="ECO:0007669"/>
    <property type="project" value="UniProtKB-UniRule"/>
</dbReference>
<comment type="pathway">
    <text evidence="2 14">Amino-acid biosynthesis; L-valine biosynthesis; L-valine from pyruvate: step 1/4.</text>
</comment>
<evidence type="ECO:0000313" key="18">
    <source>
        <dbReference type="EMBL" id="GAX48140.1"/>
    </source>
</evidence>
<dbReference type="RefSeq" id="WP_094785157.1">
    <property type="nucleotide sequence ID" value="NZ_BEDT01000004.1"/>
</dbReference>
<evidence type="ECO:0000256" key="7">
    <source>
        <dbReference type="ARBA" id="ARBA00022679"/>
    </source>
</evidence>
<keyword evidence="7 14" id="KW-0808">Transferase</keyword>
<evidence type="ECO:0000256" key="12">
    <source>
        <dbReference type="ARBA" id="ARBA00023304"/>
    </source>
</evidence>
<dbReference type="UniPathway" id="UPA00049">
    <property type="reaction ID" value="UER00059"/>
</dbReference>
<dbReference type="InterPro" id="IPR000399">
    <property type="entry name" value="TPP-bd_CS"/>
</dbReference>
<evidence type="ECO:0000313" key="19">
    <source>
        <dbReference type="Proteomes" id="UP000218689"/>
    </source>
</evidence>
<dbReference type="PROSITE" id="PS00187">
    <property type="entry name" value="TPP_ENZYMES"/>
    <property type="match status" value="1"/>
</dbReference>
<dbReference type="NCBIfam" id="TIGR00118">
    <property type="entry name" value="acolac_lg"/>
    <property type="match status" value="1"/>
</dbReference>
<dbReference type="GO" id="GO:0009097">
    <property type="term" value="P:isoleucine biosynthetic process"/>
    <property type="evidence" value="ECO:0007669"/>
    <property type="project" value="UniProtKB-UniPathway"/>
</dbReference>
<keyword evidence="5 14" id="KW-0028">Amino-acid biosynthesis</keyword>
<feature type="domain" description="Thiamine pyrophosphate enzyme N-terminal TPP-binding" evidence="17">
    <location>
        <begin position="11"/>
        <end position="124"/>
    </location>
</feature>
<dbReference type="GO" id="GO:0005948">
    <property type="term" value="C:acetolactate synthase complex"/>
    <property type="evidence" value="ECO:0007669"/>
    <property type="project" value="TreeGrafter"/>
</dbReference>
<feature type="domain" description="Thiamine pyrophosphate enzyme TPP-binding" evidence="16">
    <location>
        <begin position="392"/>
        <end position="539"/>
    </location>
</feature>
<comment type="pathway">
    <text evidence="1 14">Amino-acid biosynthesis; L-isoleucine biosynthesis; L-isoleucine from 2-oxobutanoate: step 1/4.</text>
</comment>
<dbReference type="SUPFAM" id="SSF52518">
    <property type="entry name" value="Thiamin diphosphate-binding fold (THDP-binding)"/>
    <property type="match status" value="2"/>
</dbReference>
<evidence type="ECO:0000256" key="2">
    <source>
        <dbReference type="ARBA" id="ARBA00005025"/>
    </source>
</evidence>
<evidence type="ECO:0000259" key="16">
    <source>
        <dbReference type="Pfam" id="PF02775"/>
    </source>
</evidence>
<dbReference type="InterPro" id="IPR012001">
    <property type="entry name" value="Thiamin_PyroP_enz_TPP-bd_dom"/>
</dbReference>
<dbReference type="GO" id="GO:0030976">
    <property type="term" value="F:thiamine pyrophosphate binding"/>
    <property type="evidence" value="ECO:0007669"/>
    <property type="project" value="UniProtKB-UniRule"/>
</dbReference>
<comment type="cofactor">
    <cofactor evidence="14">
        <name>Mg(2+)</name>
        <dbReference type="ChEBI" id="CHEBI:18420"/>
    </cofactor>
    <text evidence="14">Binds 1 Mg(2+) ion per subunit.</text>
</comment>
<dbReference type="Pfam" id="PF00205">
    <property type="entry name" value="TPP_enzyme_M"/>
    <property type="match status" value="1"/>
</dbReference>
<dbReference type="InterPro" id="IPR045229">
    <property type="entry name" value="TPP_enz"/>
</dbReference>
<dbReference type="GO" id="GO:0003984">
    <property type="term" value="F:acetolactate synthase activity"/>
    <property type="evidence" value="ECO:0007669"/>
    <property type="project" value="UniProtKB-EC"/>
</dbReference>
<dbReference type="OrthoDB" id="4494979at2"/>
<dbReference type="GO" id="GO:0050660">
    <property type="term" value="F:flavin adenine dinucleotide binding"/>
    <property type="evidence" value="ECO:0007669"/>
    <property type="project" value="InterPro"/>
</dbReference>
<evidence type="ECO:0000256" key="3">
    <source>
        <dbReference type="ARBA" id="ARBA00007812"/>
    </source>
</evidence>
<name>A0A224XA40_9LACT</name>
<dbReference type="InterPro" id="IPR012000">
    <property type="entry name" value="Thiamin_PyroP_enz_cen_dom"/>
</dbReference>
<dbReference type="EC" id="2.2.1.6" evidence="4 14"/>
<keyword evidence="9" id="KW-0274">FAD</keyword>
<dbReference type="FunFam" id="3.40.50.970:FF:000007">
    <property type="entry name" value="Acetolactate synthase"/>
    <property type="match status" value="1"/>
</dbReference>
<evidence type="ECO:0000256" key="6">
    <source>
        <dbReference type="ARBA" id="ARBA00022630"/>
    </source>
</evidence>
<dbReference type="InterPro" id="IPR029061">
    <property type="entry name" value="THDP-binding"/>
</dbReference>
<accession>A0A224XA40</accession>
<proteinExistence type="inferred from homology"/>
<evidence type="ECO:0000259" key="15">
    <source>
        <dbReference type="Pfam" id="PF00205"/>
    </source>
</evidence>
<dbReference type="Gene3D" id="3.40.50.1220">
    <property type="entry name" value="TPP-binding domain"/>
    <property type="match status" value="1"/>
</dbReference>
<dbReference type="CDD" id="cd07035">
    <property type="entry name" value="TPP_PYR_POX_like"/>
    <property type="match status" value="1"/>
</dbReference>
<keyword evidence="10 14" id="KW-0460">Magnesium</keyword>
<keyword evidence="8 14" id="KW-0479">Metal-binding</keyword>
<dbReference type="AlphaFoldDB" id="A0A224XA40"/>
<dbReference type="PANTHER" id="PTHR18968">
    <property type="entry name" value="THIAMINE PYROPHOSPHATE ENZYMES"/>
    <property type="match status" value="1"/>
</dbReference>
<feature type="domain" description="Thiamine pyrophosphate enzyme central" evidence="15">
    <location>
        <begin position="200"/>
        <end position="333"/>
    </location>
</feature>
<keyword evidence="12 14" id="KW-0100">Branched-chain amino acid biosynthesis</keyword>
<evidence type="ECO:0000256" key="1">
    <source>
        <dbReference type="ARBA" id="ARBA00004974"/>
    </source>
</evidence>
<dbReference type="InterPro" id="IPR012846">
    <property type="entry name" value="Acetolactate_synth_lsu"/>
</dbReference>
<reference evidence="19" key="1">
    <citation type="submission" date="2017-08" db="EMBL/GenBank/DDBJ databases">
        <title>Draft genome sequence of Lactococcus sp. strain Rs-Y01, isolated from the gut of the lower termite Reticulitermes speratus.</title>
        <authorList>
            <person name="Ohkuma M."/>
            <person name="Yuki M."/>
        </authorList>
    </citation>
    <scope>NUCLEOTIDE SEQUENCE [LARGE SCALE GENOMIC DNA]</scope>
    <source>
        <strain evidence="19">Rs-Y01</strain>
    </source>
</reference>
<dbReference type="EMBL" id="BEDT01000004">
    <property type="protein sequence ID" value="GAX48140.1"/>
    <property type="molecule type" value="Genomic_DNA"/>
</dbReference>
<evidence type="ECO:0000259" key="17">
    <source>
        <dbReference type="Pfam" id="PF02776"/>
    </source>
</evidence>
<dbReference type="Pfam" id="PF02776">
    <property type="entry name" value="TPP_enzyme_N"/>
    <property type="match status" value="1"/>
</dbReference>
<comment type="cofactor">
    <cofactor evidence="14">
        <name>thiamine diphosphate</name>
        <dbReference type="ChEBI" id="CHEBI:58937"/>
    </cofactor>
    <text evidence="14">Binds 1 thiamine pyrophosphate per subunit.</text>
</comment>
<comment type="similarity">
    <text evidence="3 14">Belongs to the TPP enzyme family.</text>
</comment>
<evidence type="ECO:0000256" key="9">
    <source>
        <dbReference type="ARBA" id="ARBA00022827"/>
    </source>
</evidence>
<dbReference type="PANTHER" id="PTHR18968:SF13">
    <property type="entry name" value="ACETOLACTATE SYNTHASE CATALYTIC SUBUNIT, MITOCHONDRIAL"/>
    <property type="match status" value="1"/>
</dbReference>
<gene>
    <name evidence="18" type="ORF">RsY01_1754</name>
</gene>
<dbReference type="Pfam" id="PF02775">
    <property type="entry name" value="TPP_enzyme_C"/>
    <property type="match status" value="1"/>
</dbReference>
<comment type="catalytic activity">
    <reaction evidence="13 14">
        <text>2 pyruvate + H(+) = (2S)-2-acetolactate + CO2</text>
        <dbReference type="Rhea" id="RHEA:25249"/>
        <dbReference type="ChEBI" id="CHEBI:15361"/>
        <dbReference type="ChEBI" id="CHEBI:15378"/>
        <dbReference type="ChEBI" id="CHEBI:16526"/>
        <dbReference type="ChEBI" id="CHEBI:58476"/>
        <dbReference type="EC" id="2.2.1.6"/>
    </reaction>
</comment>
<dbReference type="Proteomes" id="UP000218689">
    <property type="component" value="Unassembled WGS sequence"/>
</dbReference>
<dbReference type="FunFam" id="3.40.50.970:FF:000016">
    <property type="entry name" value="Acetolactate synthase"/>
    <property type="match status" value="1"/>
</dbReference>
<protein>
    <recommendedName>
        <fullName evidence="4 14">Acetolactate synthase</fullName>
        <ecNumber evidence="4 14">2.2.1.6</ecNumber>
    </recommendedName>
</protein>
<evidence type="ECO:0000256" key="11">
    <source>
        <dbReference type="ARBA" id="ARBA00023052"/>
    </source>
</evidence>
<dbReference type="UniPathway" id="UPA00047">
    <property type="reaction ID" value="UER00055"/>
</dbReference>
<evidence type="ECO:0000256" key="10">
    <source>
        <dbReference type="ARBA" id="ARBA00022842"/>
    </source>
</evidence>